<accession>A0A0E9PAM3</accession>
<dbReference type="AlphaFoldDB" id="A0A0E9PAM3"/>
<name>A0A0E9PAM3_ANGAN</name>
<evidence type="ECO:0000313" key="1">
    <source>
        <dbReference type="EMBL" id="JAH01559.1"/>
    </source>
</evidence>
<protein>
    <submittedName>
        <fullName evidence="1">Uncharacterized protein</fullName>
    </submittedName>
</protein>
<sequence>MTNNSHLKQDLNSPISTFWETCETYSLEMSFLSTGHITVLIAMSYLPILHCQW</sequence>
<proteinExistence type="predicted"/>
<organism evidence="1">
    <name type="scientific">Anguilla anguilla</name>
    <name type="common">European freshwater eel</name>
    <name type="synonym">Muraena anguilla</name>
    <dbReference type="NCBI Taxonomy" id="7936"/>
    <lineage>
        <taxon>Eukaryota</taxon>
        <taxon>Metazoa</taxon>
        <taxon>Chordata</taxon>
        <taxon>Craniata</taxon>
        <taxon>Vertebrata</taxon>
        <taxon>Euteleostomi</taxon>
        <taxon>Actinopterygii</taxon>
        <taxon>Neopterygii</taxon>
        <taxon>Teleostei</taxon>
        <taxon>Anguilliformes</taxon>
        <taxon>Anguillidae</taxon>
        <taxon>Anguilla</taxon>
    </lineage>
</organism>
<dbReference type="EMBL" id="GBXM01107018">
    <property type="protein sequence ID" value="JAH01559.1"/>
    <property type="molecule type" value="Transcribed_RNA"/>
</dbReference>
<reference evidence="1" key="2">
    <citation type="journal article" date="2015" name="Fish Shellfish Immunol.">
        <title>Early steps in the European eel (Anguilla anguilla)-Vibrio vulnificus interaction in the gills: Role of the RtxA13 toxin.</title>
        <authorList>
            <person name="Callol A."/>
            <person name="Pajuelo D."/>
            <person name="Ebbesson L."/>
            <person name="Teles M."/>
            <person name="MacKenzie S."/>
            <person name="Amaro C."/>
        </authorList>
    </citation>
    <scope>NUCLEOTIDE SEQUENCE</scope>
</reference>
<reference evidence="1" key="1">
    <citation type="submission" date="2014-11" db="EMBL/GenBank/DDBJ databases">
        <authorList>
            <person name="Amaro Gonzalez C."/>
        </authorList>
    </citation>
    <scope>NUCLEOTIDE SEQUENCE</scope>
</reference>